<dbReference type="AlphaFoldDB" id="A0A6M8BJ59"/>
<evidence type="ECO:0000313" key="2">
    <source>
        <dbReference type="Proteomes" id="UP000505210"/>
    </source>
</evidence>
<protein>
    <submittedName>
        <fullName evidence="1">Uncharacterized protein</fullName>
    </submittedName>
</protein>
<dbReference type="Proteomes" id="UP000505210">
    <property type="component" value="Chromosome"/>
</dbReference>
<dbReference type="EMBL" id="CP053661">
    <property type="protein sequence ID" value="QKD84180.1"/>
    <property type="molecule type" value="Genomic_DNA"/>
</dbReference>
<gene>
    <name evidence="1" type="ORF">HPC62_20155</name>
</gene>
<dbReference type="KEGG" id="theu:HPC62_20155"/>
<reference evidence="1 2" key="1">
    <citation type="submission" date="2020-05" db="EMBL/GenBank/DDBJ databases">
        <title>Complete genome sequence of of a novel Thermoleptolyngbya strain isolated from hot springs of Ganzi, Sichuan China.</title>
        <authorList>
            <person name="Tang J."/>
            <person name="Daroch M."/>
            <person name="Li L."/>
            <person name="Waleron K."/>
            <person name="Waleron M."/>
            <person name="Waleron M."/>
        </authorList>
    </citation>
    <scope>NUCLEOTIDE SEQUENCE [LARGE SCALE GENOMIC DNA]</scope>
    <source>
        <strain evidence="1 2">PKUAC-SCTA183</strain>
    </source>
</reference>
<keyword evidence="2" id="KW-1185">Reference proteome</keyword>
<name>A0A6M8BJ59_9CYAN</name>
<evidence type="ECO:0000313" key="1">
    <source>
        <dbReference type="EMBL" id="QKD84180.1"/>
    </source>
</evidence>
<accession>A0A6M8BJ59</accession>
<dbReference type="RefSeq" id="WP_172358231.1">
    <property type="nucleotide sequence ID" value="NZ_CP053661.1"/>
</dbReference>
<sequence>MFQPTHLLVSRSRKTPVQLIPGANGLMLLTETEFNAGTEAAFEMRPRLGIFCKGVPLVGYSLQPMPASVPAAPSASAVSPAC</sequence>
<proteinExistence type="predicted"/>
<organism evidence="1 2">
    <name type="scientific">Thermoleptolyngbya sichuanensis A183</name>
    <dbReference type="NCBI Taxonomy" id="2737172"/>
    <lineage>
        <taxon>Bacteria</taxon>
        <taxon>Bacillati</taxon>
        <taxon>Cyanobacteriota</taxon>
        <taxon>Cyanophyceae</taxon>
        <taxon>Oculatellales</taxon>
        <taxon>Oculatellaceae</taxon>
        <taxon>Thermoleptolyngbya</taxon>
        <taxon>Thermoleptolyngbya sichuanensis</taxon>
    </lineage>
</organism>